<keyword evidence="1" id="KW-0472">Membrane</keyword>
<protein>
    <recommendedName>
        <fullName evidence="4">O-Antigen ligase</fullName>
    </recommendedName>
</protein>
<feature type="transmembrane region" description="Helical" evidence="1">
    <location>
        <begin position="118"/>
        <end position="140"/>
    </location>
</feature>
<evidence type="ECO:0000313" key="3">
    <source>
        <dbReference type="Proteomes" id="UP000599688"/>
    </source>
</evidence>
<name>A0A916ZLI6_9FLAO</name>
<feature type="transmembrane region" description="Helical" evidence="1">
    <location>
        <begin position="152"/>
        <end position="176"/>
    </location>
</feature>
<organism evidence="2 3">
    <name type="scientific">Psychroflexus salis</name>
    <dbReference type="NCBI Taxonomy" id="1526574"/>
    <lineage>
        <taxon>Bacteria</taxon>
        <taxon>Pseudomonadati</taxon>
        <taxon>Bacteroidota</taxon>
        <taxon>Flavobacteriia</taxon>
        <taxon>Flavobacteriales</taxon>
        <taxon>Flavobacteriaceae</taxon>
        <taxon>Psychroflexus</taxon>
    </lineage>
</organism>
<dbReference type="EMBL" id="BMGL01000001">
    <property type="protein sequence ID" value="GGE02377.1"/>
    <property type="molecule type" value="Genomic_DNA"/>
</dbReference>
<gene>
    <name evidence="2" type="ORF">GCM10010831_00170</name>
</gene>
<evidence type="ECO:0000313" key="2">
    <source>
        <dbReference type="EMBL" id="GGE02377.1"/>
    </source>
</evidence>
<feature type="transmembrane region" description="Helical" evidence="1">
    <location>
        <begin position="39"/>
        <end position="58"/>
    </location>
</feature>
<dbReference type="Proteomes" id="UP000599688">
    <property type="component" value="Unassembled WGS sequence"/>
</dbReference>
<comment type="caution">
    <text evidence="2">The sequence shown here is derived from an EMBL/GenBank/DDBJ whole genome shotgun (WGS) entry which is preliminary data.</text>
</comment>
<dbReference type="AlphaFoldDB" id="A0A916ZLI6"/>
<feature type="transmembrane region" description="Helical" evidence="1">
    <location>
        <begin position="230"/>
        <end position="248"/>
    </location>
</feature>
<feature type="transmembrane region" description="Helical" evidence="1">
    <location>
        <begin position="64"/>
        <end position="81"/>
    </location>
</feature>
<evidence type="ECO:0000256" key="1">
    <source>
        <dbReference type="SAM" id="Phobius"/>
    </source>
</evidence>
<reference evidence="2 3" key="1">
    <citation type="journal article" date="2014" name="Int. J. Syst. Evol. Microbiol.">
        <title>Complete genome sequence of Corynebacterium casei LMG S-19264T (=DSM 44701T), isolated from a smear-ripened cheese.</title>
        <authorList>
            <consortium name="US DOE Joint Genome Institute (JGI-PGF)"/>
            <person name="Walter F."/>
            <person name="Albersmeier A."/>
            <person name="Kalinowski J."/>
            <person name="Ruckert C."/>
        </authorList>
    </citation>
    <scope>NUCLEOTIDE SEQUENCE [LARGE SCALE GENOMIC DNA]</scope>
    <source>
        <strain evidence="2 3">CGMCC 1.12925</strain>
    </source>
</reference>
<keyword evidence="1" id="KW-0812">Transmembrane</keyword>
<evidence type="ECO:0008006" key="4">
    <source>
        <dbReference type="Google" id="ProtNLM"/>
    </source>
</evidence>
<feature type="transmembrane region" description="Helical" evidence="1">
    <location>
        <begin position="306"/>
        <end position="326"/>
    </location>
</feature>
<feature type="transmembrane region" description="Helical" evidence="1">
    <location>
        <begin position="188"/>
        <end position="218"/>
    </location>
</feature>
<proteinExistence type="predicted"/>
<feature type="transmembrane region" description="Helical" evidence="1">
    <location>
        <begin position="93"/>
        <end position="112"/>
    </location>
</feature>
<keyword evidence="1" id="KW-1133">Transmembrane helix</keyword>
<feature type="transmembrane region" description="Helical" evidence="1">
    <location>
        <begin position="6"/>
        <end position="27"/>
    </location>
</feature>
<keyword evidence="3" id="KW-1185">Reference proteome</keyword>
<accession>A0A916ZLI6</accession>
<sequence length="382" mass="44709">MDRFKFLLSIYWPTFVLIMFFFTEAFYKLFFEVFDTKILLTQITKLFFVIVAFYFIYLKSKKNTLWLIVLFLVFLVGHFSVSKGIEINSLKSFGRFFVTLVFLVLVYLYPLSHNSRRIFLQTFALIMLFNAVLIFVGFAFDINFLSTYIYRFGYNGLFVTSAASSYAYIIFFIYAYYKHKNISSWTEIIITIVILCSSLLVGTKAIYLSLFLIFTLAFAISNKLSIQVKYIFISLLLVTATSLFYYYFYLTGDFNLIREEKGLLSSILSFRNDLLIEVTLPYIKENWSILNYLFGGVSDFNTRSQLGFIDVFYFWGIIGGIFYFYVFTKFFFSFQIKLENALFVGILSLIVLLAGNFFESASIAIFILILQQIFLKGNLKQK</sequence>